<evidence type="ECO:0000313" key="1">
    <source>
        <dbReference type="EMBL" id="JAD60274.1"/>
    </source>
</evidence>
<accession>A0A0A9B8G5</accession>
<name>A0A0A9B8G5_ARUDO</name>
<sequence length="39" mass="4413">MFMQQYSFKTCSIQSSVCIRYNICPIICIKASIDMVGCS</sequence>
<organism evidence="1">
    <name type="scientific">Arundo donax</name>
    <name type="common">Giant reed</name>
    <name type="synonym">Donax arundinaceus</name>
    <dbReference type="NCBI Taxonomy" id="35708"/>
    <lineage>
        <taxon>Eukaryota</taxon>
        <taxon>Viridiplantae</taxon>
        <taxon>Streptophyta</taxon>
        <taxon>Embryophyta</taxon>
        <taxon>Tracheophyta</taxon>
        <taxon>Spermatophyta</taxon>
        <taxon>Magnoliopsida</taxon>
        <taxon>Liliopsida</taxon>
        <taxon>Poales</taxon>
        <taxon>Poaceae</taxon>
        <taxon>PACMAD clade</taxon>
        <taxon>Arundinoideae</taxon>
        <taxon>Arundineae</taxon>
        <taxon>Arundo</taxon>
    </lineage>
</organism>
<dbReference type="EMBL" id="GBRH01237621">
    <property type="protein sequence ID" value="JAD60274.1"/>
    <property type="molecule type" value="Transcribed_RNA"/>
</dbReference>
<reference evidence="1" key="1">
    <citation type="submission" date="2014-09" db="EMBL/GenBank/DDBJ databases">
        <authorList>
            <person name="Magalhaes I.L.F."/>
            <person name="Oliveira U."/>
            <person name="Santos F.R."/>
            <person name="Vidigal T.H.D.A."/>
            <person name="Brescovit A.D."/>
            <person name="Santos A.J."/>
        </authorList>
    </citation>
    <scope>NUCLEOTIDE SEQUENCE</scope>
    <source>
        <tissue evidence="1">Shoot tissue taken approximately 20 cm above the soil surface</tissue>
    </source>
</reference>
<protein>
    <submittedName>
        <fullName evidence="1">Uncharacterized protein</fullName>
    </submittedName>
</protein>
<dbReference type="AlphaFoldDB" id="A0A0A9B8G5"/>
<proteinExistence type="predicted"/>
<reference evidence="1" key="2">
    <citation type="journal article" date="2015" name="Data Brief">
        <title>Shoot transcriptome of the giant reed, Arundo donax.</title>
        <authorList>
            <person name="Barrero R.A."/>
            <person name="Guerrero F.D."/>
            <person name="Moolhuijzen P."/>
            <person name="Goolsby J.A."/>
            <person name="Tidwell J."/>
            <person name="Bellgard S.E."/>
            <person name="Bellgard M.I."/>
        </authorList>
    </citation>
    <scope>NUCLEOTIDE SEQUENCE</scope>
    <source>
        <tissue evidence="1">Shoot tissue taken approximately 20 cm above the soil surface</tissue>
    </source>
</reference>